<gene>
    <name evidence="1" type="ORF">FOL47_009502</name>
</gene>
<evidence type="ECO:0000313" key="2">
    <source>
        <dbReference type="Proteomes" id="UP000591131"/>
    </source>
</evidence>
<dbReference type="OrthoDB" id="443063at2759"/>
<sequence>MPITTSSILRQAAAGAAVESSAVGSLRPQDVRRVLSTLSKKRRTDIGMWKAALTQYGGVVGRGSGEGAVEAMEARSNPSHLDVSYILHACTRSPKNVKEESAAVVSACLRRAMSRVDTFSCRSLAAIASSCVRLADERFPELVDGSEEMPAITEVFDCFAGALGKRHRPTQSKYRVKDVALLCHSFSKFPTALTIHVLFQQILREGILVTTEVDGEDDATMHVKDLAQILSACSRVSIRDSEVVAACARFVPGQCKYMDGQGLAIVWRALSRLMYSETATRVDEDGAPIEAAYDERSCYEALQSRLPMVIHQMSWQEVGMVAQAASRTRAHQLARDSDRAWAEVAKCLVHHAMTTLAPVCQPADAHSLTCLIYGVGLLSQLQRSDAASKSSRRLIQQQDTSGLGDLARKILWSSPPSSTVLRDISRTAAGLAALGLEPSHAFWHALETHSLPSENCETKNASLRLTDPSDIANATLALALATKRLPVEFSKSWLGEEGSWSFSALAAVVHACALSGSGGNDIVGELGRRVAAQTWELYSYGPGEGDNLAKTAVELWWLQGRLPGKLERYLREATRSMSTRARGVAEELLRQPEIRDREPSTAKKNRTVQTWTYWIAEDQNVTRATKLVVRSAPEASEAKMELSSFRDFIGVGCPPDVAAAARKMSDILGVPWDAYPIPLLRYPSPSGKVVNFIIVNQNGWVPSDLAVAAGCSGGQTSTVALVAEDAYKYHAIIKEVLKVC</sequence>
<organism evidence="1 2">
    <name type="scientific">Perkinsus chesapeaki</name>
    <name type="common">Clam parasite</name>
    <name type="synonym">Perkinsus andrewsi</name>
    <dbReference type="NCBI Taxonomy" id="330153"/>
    <lineage>
        <taxon>Eukaryota</taxon>
        <taxon>Sar</taxon>
        <taxon>Alveolata</taxon>
        <taxon>Perkinsozoa</taxon>
        <taxon>Perkinsea</taxon>
        <taxon>Perkinsida</taxon>
        <taxon>Perkinsidae</taxon>
        <taxon>Perkinsus</taxon>
    </lineage>
</organism>
<proteinExistence type="predicted"/>
<protein>
    <submittedName>
        <fullName evidence="1">Uncharacterized protein</fullName>
    </submittedName>
</protein>
<dbReference type="AlphaFoldDB" id="A0A7J6L7V1"/>
<reference evidence="1 2" key="1">
    <citation type="submission" date="2020-04" db="EMBL/GenBank/DDBJ databases">
        <title>Perkinsus chesapeaki whole genome sequence.</title>
        <authorList>
            <person name="Bogema D.R."/>
        </authorList>
    </citation>
    <scope>NUCLEOTIDE SEQUENCE [LARGE SCALE GENOMIC DNA]</scope>
    <source>
        <strain evidence="1">ATCC PRA-425</strain>
    </source>
</reference>
<evidence type="ECO:0000313" key="1">
    <source>
        <dbReference type="EMBL" id="KAF4655261.1"/>
    </source>
</evidence>
<keyword evidence="2" id="KW-1185">Reference proteome</keyword>
<name>A0A7J6L7V1_PERCH</name>
<dbReference type="Proteomes" id="UP000591131">
    <property type="component" value="Unassembled WGS sequence"/>
</dbReference>
<comment type="caution">
    <text evidence="1">The sequence shown here is derived from an EMBL/GenBank/DDBJ whole genome shotgun (WGS) entry which is preliminary data.</text>
</comment>
<accession>A0A7J6L7V1</accession>
<dbReference type="EMBL" id="JAAPAO010000668">
    <property type="protein sequence ID" value="KAF4655261.1"/>
    <property type="molecule type" value="Genomic_DNA"/>
</dbReference>